<protein>
    <submittedName>
        <fullName evidence="2">Uncharacterized protein</fullName>
    </submittedName>
</protein>
<organism evidence="2 3">
    <name type="scientific">Gymnopus androsaceus JB14</name>
    <dbReference type="NCBI Taxonomy" id="1447944"/>
    <lineage>
        <taxon>Eukaryota</taxon>
        <taxon>Fungi</taxon>
        <taxon>Dikarya</taxon>
        <taxon>Basidiomycota</taxon>
        <taxon>Agaricomycotina</taxon>
        <taxon>Agaricomycetes</taxon>
        <taxon>Agaricomycetidae</taxon>
        <taxon>Agaricales</taxon>
        <taxon>Marasmiineae</taxon>
        <taxon>Omphalotaceae</taxon>
        <taxon>Gymnopus</taxon>
    </lineage>
</organism>
<dbReference type="EMBL" id="ML769432">
    <property type="protein sequence ID" value="KAE9402688.1"/>
    <property type="molecule type" value="Genomic_DNA"/>
</dbReference>
<accession>A0A6A4HZR7</accession>
<reference evidence="2" key="1">
    <citation type="journal article" date="2019" name="Environ. Microbiol.">
        <title>Fungal ecological strategies reflected in gene transcription - a case study of two litter decomposers.</title>
        <authorList>
            <person name="Barbi F."/>
            <person name="Kohler A."/>
            <person name="Barry K."/>
            <person name="Baskaran P."/>
            <person name="Daum C."/>
            <person name="Fauchery L."/>
            <person name="Ihrmark K."/>
            <person name="Kuo A."/>
            <person name="LaButti K."/>
            <person name="Lipzen A."/>
            <person name="Morin E."/>
            <person name="Grigoriev I.V."/>
            <person name="Henrissat B."/>
            <person name="Lindahl B."/>
            <person name="Martin F."/>
        </authorList>
    </citation>
    <scope>NUCLEOTIDE SEQUENCE</scope>
    <source>
        <strain evidence="2">JB14</strain>
    </source>
</reference>
<evidence type="ECO:0000313" key="2">
    <source>
        <dbReference type="EMBL" id="KAE9402688.1"/>
    </source>
</evidence>
<feature type="compositionally biased region" description="Low complexity" evidence="1">
    <location>
        <begin position="331"/>
        <end position="345"/>
    </location>
</feature>
<name>A0A6A4HZR7_9AGAR</name>
<dbReference type="AlphaFoldDB" id="A0A6A4HZR7"/>
<feature type="region of interest" description="Disordered" evidence="1">
    <location>
        <begin position="324"/>
        <end position="348"/>
    </location>
</feature>
<sequence length="496" mass="53702">MHSSDSDIYTQLLLPRGHGYPLWVPEPDEALPEEYKNVGVEIGDVGLVTSDGGFDFLFNIFLSADHIINQFHGVPEGFVPLQRDEHEFRHNSRQHVPGAHITSSGTKSVNIEGTVTAQIPGAPGFSVGGGIELTFSQQSGAVLMLPEGAGRSNYRNRNAFYEYAADNAKSWYDFVNGSLGRMVSEAGSLYLITGYDKTTAWEAAAFSDPSQEHNVSIKFTAGPFGDGKLRMTRSAGTQSDVSSRSSNPFNTANNQAVFIRGFKISLRQGWKSMLRGAVKVTNFGTTAENDIIYRARGSANTSPRIPESQSGLASELQIQIEGSTDHQEAQPLSASASSTSSLLPAGGISRSRPSEFRNMLGWSDQQLGAGGSTDYLEGQSSSIPISILGSPNSSYAEASDSFEGHSASTSFSSQVSFSSSEGPILNDRMYHPLNIINDYLLDKFQDANVAITHDDDWCSIVKETSKSLKKQSSSEESKKNITIAPNQIMMAQILYL</sequence>
<proteinExistence type="predicted"/>
<evidence type="ECO:0000313" key="3">
    <source>
        <dbReference type="Proteomes" id="UP000799118"/>
    </source>
</evidence>
<dbReference type="Proteomes" id="UP000799118">
    <property type="component" value="Unassembled WGS sequence"/>
</dbReference>
<gene>
    <name evidence="2" type="ORF">BT96DRAFT_536856</name>
</gene>
<keyword evidence="3" id="KW-1185">Reference proteome</keyword>
<dbReference type="OrthoDB" id="2662290at2759"/>
<evidence type="ECO:0000256" key="1">
    <source>
        <dbReference type="SAM" id="MobiDB-lite"/>
    </source>
</evidence>